<dbReference type="EMBL" id="JANPWB010000010">
    <property type="protein sequence ID" value="KAJ1138121.1"/>
    <property type="molecule type" value="Genomic_DNA"/>
</dbReference>
<accession>A0AAV7QCJ9</accession>
<name>A0AAV7QCJ9_PLEWA</name>
<reference evidence="2" key="1">
    <citation type="journal article" date="2022" name="bioRxiv">
        <title>Sequencing and chromosome-scale assembly of the giantPleurodeles waltlgenome.</title>
        <authorList>
            <person name="Brown T."/>
            <person name="Elewa A."/>
            <person name="Iarovenko S."/>
            <person name="Subramanian E."/>
            <person name="Araus A.J."/>
            <person name="Petzold A."/>
            <person name="Susuki M."/>
            <person name="Suzuki K.-i.T."/>
            <person name="Hayashi T."/>
            <person name="Toyoda A."/>
            <person name="Oliveira C."/>
            <person name="Osipova E."/>
            <person name="Leigh N.D."/>
            <person name="Simon A."/>
            <person name="Yun M.H."/>
        </authorList>
    </citation>
    <scope>NUCLEOTIDE SEQUENCE</scope>
    <source>
        <strain evidence="2">20211129_DDA</strain>
        <tissue evidence="2">Liver</tissue>
    </source>
</reference>
<keyword evidence="3" id="KW-1185">Reference proteome</keyword>
<protein>
    <submittedName>
        <fullName evidence="2">Uncharacterized protein</fullName>
    </submittedName>
</protein>
<feature type="compositionally biased region" description="Polar residues" evidence="1">
    <location>
        <begin position="337"/>
        <end position="348"/>
    </location>
</feature>
<feature type="region of interest" description="Disordered" evidence="1">
    <location>
        <begin position="320"/>
        <end position="353"/>
    </location>
</feature>
<dbReference type="PANTHER" id="PTHR15545:SF8">
    <property type="entry name" value="SLO-INTERACTING PROTEIN 1"/>
    <property type="match status" value="1"/>
</dbReference>
<evidence type="ECO:0000313" key="3">
    <source>
        <dbReference type="Proteomes" id="UP001066276"/>
    </source>
</evidence>
<proteinExistence type="predicted"/>
<dbReference type="InterPro" id="IPR051971">
    <property type="entry name" value="E3_ubiquitin-PDZ_ligase"/>
</dbReference>
<dbReference type="InterPro" id="IPR036034">
    <property type="entry name" value="PDZ_sf"/>
</dbReference>
<organism evidence="2 3">
    <name type="scientific">Pleurodeles waltl</name>
    <name type="common">Iberian ribbed newt</name>
    <dbReference type="NCBI Taxonomy" id="8319"/>
    <lineage>
        <taxon>Eukaryota</taxon>
        <taxon>Metazoa</taxon>
        <taxon>Chordata</taxon>
        <taxon>Craniata</taxon>
        <taxon>Vertebrata</taxon>
        <taxon>Euteleostomi</taxon>
        <taxon>Amphibia</taxon>
        <taxon>Batrachia</taxon>
        <taxon>Caudata</taxon>
        <taxon>Salamandroidea</taxon>
        <taxon>Salamandridae</taxon>
        <taxon>Pleurodelinae</taxon>
        <taxon>Pleurodeles</taxon>
    </lineage>
</organism>
<sequence length="550" mass="62561">MIFILPSWDRIKVNGRDLNDVTAEEAMDLFQGTNERLTLEVLRNMPAIPKTYDIATQTEAHWWEGEGEEERSDCKHFLDSLYQNYLLPEEHSSDDEDYLPIMPHDVENADELPCQVEGSVFDPEQDIASCFVPDRVSFSAILTENDEDSIKTAKSSASHPDWDSGLGCTDGSIRVDENSGLETESDDPCVQEKGCLDPETHGPQTGTPLHSVDFSTSDDLSDSGFCSISPEEYMRFQKILEGRCQQYQLCESRQEQKAHQILRHKGLENHVKPCDEGLERSSWSPGLPTLEEYPEGMLTVTHSKNAEHCLNSSLVPCPKESMTSDYEKNKKDKSKSNRPIQSPATSIHSGEKPLDLTDRGLRCCSYLNLVREEQMDEWCAYPITEPNPARLHNVSCHNQTRQQGRLQCERNRVLCKKQQKIQLMKERALRLKEERSGATTDDDAQSEIKMGRHWSKAERRQHLQMAKEQKQRKELLLQCRMESLAEGSRAGTDNNSNEHNIIELSHKKLMRKRSKKVLDNWITIQELLSHGAKSIGGTTLYSPLLSVTTV</sequence>
<evidence type="ECO:0000313" key="2">
    <source>
        <dbReference type="EMBL" id="KAJ1138121.1"/>
    </source>
</evidence>
<gene>
    <name evidence="2" type="ORF">NDU88_004512</name>
</gene>
<comment type="caution">
    <text evidence="2">The sequence shown here is derived from an EMBL/GenBank/DDBJ whole genome shotgun (WGS) entry which is preliminary data.</text>
</comment>
<dbReference type="SUPFAM" id="SSF50156">
    <property type="entry name" value="PDZ domain-like"/>
    <property type="match status" value="1"/>
</dbReference>
<dbReference type="PANTHER" id="PTHR15545">
    <property type="entry name" value="PDZ DOMAIN CONTAINING RING FINGER PROTEIN 3, 4"/>
    <property type="match status" value="1"/>
</dbReference>
<dbReference type="AlphaFoldDB" id="A0AAV7QCJ9"/>
<evidence type="ECO:0000256" key="1">
    <source>
        <dbReference type="SAM" id="MobiDB-lite"/>
    </source>
</evidence>
<dbReference type="Proteomes" id="UP001066276">
    <property type="component" value="Chromosome 6"/>
</dbReference>